<dbReference type="GO" id="GO:0006048">
    <property type="term" value="P:UDP-N-acetylglucosamine biosynthetic process"/>
    <property type="evidence" value="ECO:0007669"/>
    <property type="project" value="TreeGrafter"/>
</dbReference>
<dbReference type="InterPro" id="IPR005845">
    <property type="entry name" value="A-D-PHexomutase_a/b/a-II"/>
</dbReference>
<feature type="binding site" evidence="8">
    <location>
        <position position="243"/>
    </location>
    <ligand>
        <name>Mg(2+)</name>
        <dbReference type="ChEBI" id="CHEBI:18420"/>
    </ligand>
</feature>
<evidence type="ECO:0000259" key="11">
    <source>
        <dbReference type="Pfam" id="PF02878"/>
    </source>
</evidence>
<proteinExistence type="inferred from homology"/>
<dbReference type="GO" id="GO:0000287">
    <property type="term" value="F:magnesium ion binding"/>
    <property type="evidence" value="ECO:0007669"/>
    <property type="project" value="UniProtKB-UniRule"/>
</dbReference>
<dbReference type="GO" id="GO:0009252">
    <property type="term" value="P:peptidoglycan biosynthetic process"/>
    <property type="evidence" value="ECO:0007669"/>
    <property type="project" value="TreeGrafter"/>
</dbReference>
<dbReference type="EMBL" id="PNIN01000077">
    <property type="protein sequence ID" value="PMP69330.1"/>
    <property type="molecule type" value="Genomic_DNA"/>
</dbReference>
<comment type="cofactor">
    <cofactor evidence="8">
        <name>Mg(2+)</name>
        <dbReference type="ChEBI" id="CHEBI:18420"/>
    </cofactor>
    <text evidence="8">Binds 1 Mg(2+) ion per subunit.</text>
</comment>
<dbReference type="PRINTS" id="PR00509">
    <property type="entry name" value="PGMPMM"/>
</dbReference>
<dbReference type="PANTHER" id="PTHR42946:SF1">
    <property type="entry name" value="PHOSPHOGLUCOMUTASE (ALPHA-D-GLUCOSE-1,6-BISPHOSPHATE-DEPENDENT)"/>
    <property type="match status" value="1"/>
</dbReference>
<evidence type="ECO:0000256" key="7">
    <source>
        <dbReference type="ARBA" id="ARBA00068193"/>
    </source>
</evidence>
<sequence>MRKYFGTDGIRGKANLFPMTPDLAMKLGQAAATIFRRGEKKHKIVIGKDTRISSYMFEYAIASGICSMGVDVVLVGVLPTPAISFITRSLRADAGIVISASHNPYYDNGIKFFSSDGYKLPDELELEMERFIDEDKAVLEAVVGRVTRIETAIGRYVEFAKSSFDKNYDLSGLKIVVDCANGAMYKVAPMAFAELGADVVVINDKPNGYNINDGCGAIHPETVAKKVIEVGADLGIAFDGDGDRAIFVDEYGVIVDGDYILGICGKFMKEKGLLNQNTLVATVMSNLGFERSLNKIGINIIRCDVGDRYVIEQMKAFGLNLGGEQSGHIIFSDYNTTGDGLITALQLLKVIVTTGKKLSELQSFISVYPQVLKNASVSKKVPIDDLKNTSKLIKEFSDQLGKDGRVFVRYSGTENKIRVMVEGTDYDKIDYIANSIITTAVKEIKNRGDV</sequence>
<evidence type="ECO:0000256" key="9">
    <source>
        <dbReference type="RuleBase" id="RU004326"/>
    </source>
</evidence>
<keyword evidence="4 8" id="KW-0460">Magnesium</keyword>
<evidence type="ECO:0000313" key="15">
    <source>
        <dbReference type="Proteomes" id="UP000242881"/>
    </source>
</evidence>
<keyword evidence="5 8" id="KW-0413">Isomerase</keyword>
<reference evidence="14 15" key="1">
    <citation type="submission" date="2018-01" db="EMBL/GenBank/DDBJ databases">
        <title>Metagenomic assembled genomes from two thermal pools in the Uzon Caldera, Kamchatka, Russia.</title>
        <authorList>
            <person name="Wilkins L."/>
            <person name="Ettinger C."/>
        </authorList>
    </citation>
    <scope>NUCLEOTIDE SEQUENCE [LARGE SCALE GENOMIC DNA]</scope>
    <source>
        <strain evidence="14">ZAV-05</strain>
    </source>
</reference>
<dbReference type="Gene3D" id="3.40.120.10">
    <property type="entry name" value="Alpha-D-Glucose-1,6-Bisphosphate, subunit A, domain 3"/>
    <property type="match status" value="3"/>
</dbReference>
<dbReference type="RefSeq" id="WP_424606228.1">
    <property type="nucleotide sequence ID" value="NZ_JBNAVA010000013.1"/>
</dbReference>
<dbReference type="GO" id="GO:0005829">
    <property type="term" value="C:cytosol"/>
    <property type="evidence" value="ECO:0007669"/>
    <property type="project" value="TreeGrafter"/>
</dbReference>
<evidence type="ECO:0000256" key="4">
    <source>
        <dbReference type="ARBA" id="ARBA00022842"/>
    </source>
</evidence>
<organism evidence="14 15">
    <name type="scientific">Calditerrivibrio nitroreducens</name>
    <dbReference type="NCBI Taxonomy" id="477976"/>
    <lineage>
        <taxon>Bacteria</taxon>
        <taxon>Pseudomonadati</taxon>
        <taxon>Deferribacterota</taxon>
        <taxon>Deferribacteres</taxon>
        <taxon>Deferribacterales</taxon>
        <taxon>Calditerrivibrionaceae</taxon>
    </lineage>
</organism>
<evidence type="ECO:0000259" key="13">
    <source>
        <dbReference type="Pfam" id="PF02880"/>
    </source>
</evidence>
<dbReference type="InterPro" id="IPR005841">
    <property type="entry name" value="Alpha-D-phosphohexomutase_SF"/>
</dbReference>
<evidence type="ECO:0000256" key="3">
    <source>
        <dbReference type="ARBA" id="ARBA00022723"/>
    </source>
</evidence>
<evidence type="ECO:0000256" key="6">
    <source>
        <dbReference type="ARBA" id="ARBA00066330"/>
    </source>
</evidence>
<dbReference type="Proteomes" id="UP000242881">
    <property type="component" value="Unassembled WGS sequence"/>
</dbReference>
<comment type="function">
    <text evidence="8 10">Catalyzes the conversion of glucosamine-6-phosphate to glucosamine-1-phosphate.</text>
</comment>
<dbReference type="InterPro" id="IPR036900">
    <property type="entry name" value="A-D-PHexomutase_C_sf"/>
</dbReference>
<dbReference type="CDD" id="cd05802">
    <property type="entry name" value="GlmM"/>
    <property type="match status" value="1"/>
</dbReference>
<dbReference type="PROSITE" id="PS00710">
    <property type="entry name" value="PGM_PMM"/>
    <property type="match status" value="1"/>
</dbReference>
<evidence type="ECO:0000256" key="1">
    <source>
        <dbReference type="ARBA" id="ARBA00010231"/>
    </source>
</evidence>
<comment type="PTM">
    <text evidence="8">Activated by phosphorylation.</text>
</comment>
<dbReference type="InterPro" id="IPR005844">
    <property type="entry name" value="A-D-PHexomutase_a/b/a-I"/>
</dbReference>
<dbReference type="SUPFAM" id="SSF53738">
    <property type="entry name" value="Phosphoglucomutase, first 3 domains"/>
    <property type="match status" value="3"/>
</dbReference>
<comment type="caution">
    <text evidence="14">The sequence shown here is derived from an EMBL/GenBank/DDBJ whole genome shotgun (WGS) entry which is preliminary data.</text>
</comment>
<dbReference type="SUPFAM" id="SSF55957">
    <property type="entry name" value="Phosphoglucomutase, C-terminal domain"/>
    <property type="match status" value="1"/>
</dbReference>
<dbReference type="FunFam" id="3.40.120.10:FF:000002">
    <property type="entry name" value="Phosphoglucosamine mutase"/>
    <property type="match status" value="1"/>
</dbReference>
<dbReference type="Pfam" id="PF02879">
    <property type="entry name" value="PGM_PMM_II"/>
    <property type="match status" value="1"/>
</dbReference>
<dbReference type="PANTHER" id="PTHR42946">
    <property type="entry name" value="PHOSPHOHEXOSE MUTASE"/>
    <property type="match status" value="1"/>
</dbReference>
<dbReference type="InterPro" id="IPR006352">
    <property type="entry name" value="GlmM_bact"/>
</dbReference>
<dbReference type="InterPro" id="IPR050060">
    <property type="entry name" value="Phosphoglucosamine_mutase"/>
</dbReference>
<evidence type="ECO:0000313" key="14">
    <source>
        <dbReference type="EMBL" id="PMP69330.1"/>
    </source>
</evidence>
<dbReference type="FunFam" id="3.40.120.10:FF:000001">
    <property type="entry name" value="Phosphoglucosamine mutase"/>
    <property type="match status" value="1"/>
</dbReference>
<evidence type="ECO:0000256" key="8">
    <source>
        <dbReference type="HAMAP-Rule" id="MF_01554"/>
    </source>
</evidence>
<evidence type="ECO:0000256" key="2">
    <source>
        <dbReference type="ARBA" id="ARBA00022553"/>
    </source>
</evidence>
<accession>A0A2J6WG88</accession>
<dbReference type="InterPro" id="IPR005846">
    <property type="entry name" value="A-D-PHexomutase_a/b/a-III"/>
</dbReference>
<dbReference type="NCBIfam" id="NF008139">
    <property type="entry name" value="PRK10887.1"/>
    <property type="match status" value="1"/>
</dbReference>
<feature type="domain" description="Alpha-D-phosphohexomutase alpha/beta/alpha" evidence="11">
    <location>
        <begin position="2"/>
        <end position="136"/>
    </location>
</feature>
<evidence type="ECO:0000259" key="12">
    <source>
        <dbReference type="Pfam" id="PF02879"/>
    </source>
</evidence>
<feature type="binding site" description="via phosphate group" evidence="8">
    <location>
        <position position="101"/>
    </location>
    <ligand>
        <name>Mg(2+)</name>
        <dbReference type="ChEBI" id="CHEBI:18420"/>
    </ligand>
</feature>
<dbReference type="GO" id="GO:0005975">
    <property type="term" value="P:carbohydrate metabolic process"/>
    <property type="evidence" value="ECO:0007669"/>
    <property type="project" value="InterPro"/>
</dbReference>
<feature type="binding site" evidence="8">
    <location>
        <position position="241"/>
    </location>
    <ligand>
        <name>Mg(2+)</name>
        <dbReference type="ChEBI" id="CHEBI:18420"/>
    </ligand>
</feature>
<dbReference type="Pfam" id="PF02878">
    <property type="entry name" value="PGM_PMM_I"/>
    <property type="match status" value="1"/>
</dbReference>
<comment type="similarity">
    <text evidence="1 8 9">Belongs to the phosphohexose mutase family.</text>
</comment>
<feature type="domain" description="Alpha-D-phosphohexomutase alpha/beta/alpha" evidence="12">
    <location>
        <begin position="155"/>
        <end position="252"/>
    </location>
</feature>
<comment type="catalytic activity">
    <reaction evidence="8 10">
        <text>alpha-D-glucosamine 1-phosphate = D-glucosamine 6-phosphate</text>
        <dbReference type="Rhea" id="RHEA:23424"/>
        <dbReference type="ChEBI" id="CHEBI:58516"/>
        <dbReference type="ChEBI" id="CHEBI:58725"/>
        <dbReference type="EC" id="5.4.2.10"/>
    </reaction>
</comment>
<feature type="binding site" evidence="8">
    <location>
        <position position="239"/>
    </location>
    <ligand>
        <name>Mg(2+)</name>
        <dbReference type="ChEBI" id="CHEBI:18420"/>
    </ligand>
</feature>
<keyword evidence="2 8" id="KW-0597">Phosphoprotein</keyword>
<evidence type="ECO:0000256" key="10">
    <source>
        <dbReference type="RuleBase" id="RU004327"/>
    </source>
</evidence>
<dbReference type="HAMAP" id="MF_01554_B">
    <property type="entry name" value="GlmM_B"/>
    <property type="match status" value="1"/>
</dbReference>
<dbReference type="Gene3D" id="3.30.310.50">
    <property type="entry name" value="Alpha-D-phosphohexomutase, C-terminal domain"/>
    <property type="match status" value="1"/>
</dbReference>
<evidence type="ECO:0000256" key="5">
    <source>
        <dbReference type="ARBA" id="ARBA00023235"/>
    </source>
</evidence>
<dbReference type="EC" id="5.4.2.10" evidence="6 8"/>
<dbReference type="Pfam" id="PF02880">
    <property type="entry name" value="PGM_PMM_III"/>
    <property type="match status" value="1"/>
</dbReference>
<feature type="modified residue" description="Phosphoserine" evidence="8">
    <location>
        <position position="101"/>
    </location>
</feature>
<dbReference type="GO" id="GO:0008966">
    <property type="term" value="F:phosphoglucosamine mutase activity"/>
    <property type="evidence" value="ECO:0007669"/>
    <property type="project" value="UniProtKB-UniRule"/>
</dbReference>
<keyword evidence="3 8" id="KW-0479">Metal-binding</keyword>
<protein>
    <recommendedName>
        <fullName evidence="7 8">Phosphoglucosamine mutase</fullName>
        <ecNumber evidence="6 8">5.4.2.10</ecNumber>
    </recommendedName>
</protein>
<dbReference type="AlphaFoldDB" id="A0A2J6WG88"/>
<dbReference type="GO" id="GO:0004615">
    <property type="term" value="F:phosphomannomutase activity"/>
    <property type="evidence" value="ECO:0007669"/>
    <property type="project" value="TreeGrafter"/>
</dbReference>
<dbReference type="InterPro" id="IPR016066">
    <property type="entry name" value="A-D-PHexomutase_CS"/>
</dbReference>
<name>A0A2J6WG88_9BACT</name>
<gene>
    <name evidence="8" type="primary">glmM</name>
    <name evidence="14" type="ORF">C0187_07450</name>
</gene>
<dbReference type="NCBIfam" id="TIGR01455">
    <property type="entry name" value="glmM"/>
    <property type="match status" value="1"/>
</dbReference>
<feature type="domain" description="Alpha-D-phosphohexomutase alpha/beta/alpha" evidence="13">
    <location>
        <begin position="256"/>
        <end position="363"/>
    </location>
</feature>
<dbReference type="InterPro" id="IPR016055">
    <property type="entry name" value="A-D-PHexomutase_a/b/a-I/II/III"/>
</dbReference>
<feature type="active site" description="Phosphoserine intermediate" evidence="8">
    <location>
        <position position="101"/>
    </location>
</feature>